<dbReference type="Gene3D" id="1.20.120.550">
    <property type="entry name" value="Membrane associated eicosanoid/glutathione metabolism-like domain"/>
    <property type="match status" value="1"/>
</dbReference>
<evidence type="ECO:0000256" key="2">
    <source>
        <dbReference type="ARBA" id="ARBA00010459"/>
    </source>
</evidence>
<dbReference type="OrthoDB" id="410651at2759"/>
<keyword evidence="12" id="KW-0456">Lyase</keyword>
<keyword evidence="6 23" id="KW-1133">Transmembrane helix</keyword>
<keyword evidence="25" id="KW-1185">Reference proteome</keyword>
<evidence type="ECO:0000256" key="11">
    <source>
        <dbReference type="ARBA" id="ARBA00023139"/>
    </source>
</evidence>
<evidence type="ECO:0000256" key="4">
    <source>
        <dbReference type="ARBA" id="ARBA00022692"/>
    </source>
</evidence>
<dbReference type="STRING" id="225164.V3ZXM0"/>
<evidence type="ECO:0000256" key="22">
    <source>
        <dbReference type="ARBA" id="ARBA00076908"/>
    </source>
</evidence>
<accession>V3ZXM0</accession>
<evidence type="ECO:0000256" key="20">
    <source>
        <dbReference type="ARBA" id="ARBA00069748"/>
    </source>
</evidence>
<dbReference type="EC" id="4.4.1.20" evidence="16"/>
<reference evidence="24 25" key="1">
    <citation type="journal article" date="2013" name="Nature">
        <title>Insights into bilaterian evolution from three spiralian genomes.</title>
        <authorList>
            <person name="Simakov O."/>
            <person name="Marletaz F."/>
            <person name="Cho S.J."/>
            <person name="Edsinger-Gonzales E."/>
            <person name="Havlak P."/>
            <person name="Hellsten U."/>
            <person name="Kuo D.H."/>
            <person name="Larsson T."/>
            <person name="Lv J."/>
            <person name="Arendt D."/>
            <person name="Savage R."/>
            <person name="Osoegawa K."/>
            <person name="de Jong P."/>
            <person name="Grimwood J."/>
            <person name="Chapman J.A."/>
            <person name="Shapiro H."/>
            <person name="Aerts A."/>
            <person name="Otillar R.P."/>
            <person name="Terry A.Y."/>
            <person name="Boore J.L."/>
            <person name="Grigoriev I.V."/>
            <person name="Lindberg D.R."/>
            <person name="Seaver E.C."/>
            <person name="Weisblat D.A."/>
            <person name="Putnam N.H."/>
            <person name="Rokhsar D.S."/>
        </authorList>
    </citation>
    <scope>NUCLEOTIDE SEQUENCE [LARGE SCALE GENOMIC DNA]</scope>
</reference>
<evidence type="ECO:0000256" key="7">
    <source>
        <dbReference type="ARBA" id="ARBA00023002"/>
    </source>
</evidence>
<evidence type="ECO:0000256" key="8">
    <source>
        <dbReference type="ARBA" id="ARBA00023098"/>
    </source>
</evidence>
<evidence type="ECO:0000256" key="6">
    <source>
        <dbReference type="ARBA" id="ARBA00022989"/>
    </source>
</evidence>
<dbReference type="KEGG" id="lgi:LOTGIDRAFT_235705"/>
<evidence type="ECO:0000256" key="1">
    <source>
        <dbReference type="ARBA" id="ARBA00004374"/>
    </source>
</evidence>
<keyword evidence="5" id="KW-1000">Mitochondrion outer membrane</keyword>
<evidence type="ECO:0000256" key="10">
    <source>
        <dbReference type="ARBA" id="ARBA00023136"/>
    </source>
</evidence>
<comment type="catalytic activity">
    <reaction evidence="17">
        <text>(5S)-hydroperoxy-(6E,8Z,11Z,14Z)-eicosatetraenoate + 2 glutathione = (5S)-hydroxy-(6E,8Z,11Z,14Z)-eicosatetraenoate + glutathione disulfide + H2O</text>
        <dbReference type="Rhea" id="RHEA:48620"/>
        <dbReference type="ChEBI" id="CHEBI:15377"/>
        <dbReference type="ChEBI" id="CHEBI:57450"/>
        <dbReference type="ChEBI" id="CHEBI:57925"/>
        <dbReference type="ChEBI" id="CHEBI:58297"/>
        <dbReference type="ChEBI" id="CHEBI:90632"/>
    </reaction>
    <physiologicalReaction direction="left-to-right" evidence="17">
        <dbReference type="Rhea" id="RHEA:48621"/>
    </physiologicalReaction>
</comment>
<evidence type="ECO:0000313" key="25">
    <source>
        <dbReference type="Proteomes" id="UP000030746"/>
    </source>
</evidence>
<dbReference type="FunFam" id="1.20.120.550:FF:000004">
    <property type="entry name" value="Microsomal glutathione S-transferase 3"/>
    <property type="match status" value="1"/>
</dbReference>
<feature type="transmembrane region" description="Helical" evidence="23">
    <location>
        <begin position="12"/>
        <end position="31"/>
    </location>
</feature>
<dbReference type="RefSeq" id="XP_009063466.1">
    <property type="nucleotide sequence ID" value="XM_009065218.1"/>
</dbReference>
<dbReference type="GO" id="GO:0004464">
    <property type="term" value="F:leukotriene-C4 synthase activity"/>
    <property type="evidence" value="ECO:0007669"/>
    <property type="project" value="UniProtKB-EC"/>
</dbReference>
<evidence type="ECO:0000313" key="24">
    <source>
        <dbReference type="EMBL" id="ESO85731.1"/>
    </source>
</evidence>
<comment type="pathway">
    <text evidence="14">Lipid metabolism; leukotriene C4 biosynthesis.</text>
</comment>
<comment type="pathway">
    <text evidence="15">Lipid metabolism; arachidonate metabolism.</text>
</comment>
<comment type="catalytic activity">
    <reaction evidence="18">
        <text>leukotriene C4 = leukotriene A4 + glutathione</text>
        <dbReference type="Rhea" id="RHEA:17617"/>
        <dbReference type="ChEBI" id="CHEBI:57463"/>
        <dbReference type="ChEBI" id="CHEBI:57925"/>
        <dbReference type="ChEBI" id="CHEBI:57973"/>
        <dbReference type="EC" id="4.4.1.20"/>
    </reaction>
    <physiologicalReaction direction="right-to-left" evidence="18">
        <dbReference type="Rhea" id="RHEA:17619"/>
    </physiologicalReaction>
</comment>
<dbReference type="HOGENOM" id="CLU_110291_1_0_1"/>
<keyword evidence="11" id="KW-0564">Palmitate</keyword>
<name>V3ZXM0_LOTGI</name>
<dbReference type="InterPro" id="IPR001129">
    <property type="entry name" value="Membr-assoc_MAPEG"/>
</dbReference>
<organism evidence="24 25">
    <name type="scientific">Lottia gigantea</name>
    <name type="common">Giant owl limpet</name>
    <dbReference type="NCBI Taxonomy" id="225164"/>
    <lineage>
        <taxon>Eukaryota</taxon>
        <taxon>Metazoa</taxon>
        <taxon>Spiralia</taxon>
        <taxon>Lophotrochozoa</taxon>
        <taxon>Mollusca</taxon>
        <taxon>Gastropoda</taxon>
        <taxon>Patellogastropoda</taxon>
        <taxon>Lottioidea</taxon>
        <taxon>Lottiidae</taxon>
        <taxon>Lottia</taxon>
    </lineage>
</organism>
<evidence type="ECO:0000256" key="12">
    <source>
        <dbReference type="ARBA" id="ARBA00023239"/>
    </source>
</evidence>
<dbReference type="SUPFAM" id="SSF161084">
    <property type="entry name" value="MAPEG domain-like"/>
    <property type="match status" value="1"/>
</dbReference>
<protein>
    <recommendedName>
        <fullName evidence="20">Glutathione S-transferase 3, mitochondrial</fullName>
        <ecNumber evidence="16">4.4.1.20</ecNumber>
    </recommendedName>
    <alternativeName>
        <fullName evidence="21">Glutathione peroxidase MGST3</fullName>
    </alternativeName>
    <alternativeName>
        <fullName evidence="22">LTC4 synthase MGST3</fullName>
    </alternativeName>
</protein>
<dbReference type="PANTHER" id="PTHR10250">
    <property type="entry name" value="MICROSOMAL GLUTATHIONE S-TRANSFERASE"/>
    <property type="match status" value="1"/>
</dbReference>
<keyword evidence="7" id="KW-0560">Oxidoreductase</keyword>
<dbReference type="PANTHER" id="PTHR10250:SF26">
    <property type="entry name" value="GLUTATHIONE S-TRANSFERASE 3, MITOCHONDRIAL"/>
    <property type="match status" value="1"/>
</dbReference>
<evidence type="ECO:0000256" key="21">
    <source>
        <dbReference type="ARBA" id="ARBA00075145"/>
    </source>
</evidence>
<dbReference type="GeneID" id="20249936"/>
<comment type="subcellular location">
    <subcellularLocation>
        <location evidence="1">Mitochondrion outer membrane</location>
        <topology evidence="1">Multi-pass membrane protein</topology>
    </subcellularLocation>
</comment>
<dbReference type="GO" id="GO:0005635">
    <property type="term" value="C:nuclear envelope"/>
    <property type="evidence" value="ECO:0007669"/>
    <property type="project" value="TreeGrafter"/>
</dbReference>
<evidence type="ECO:0000256" key="18">
    <source>
        <dbReference type="ARBA" id="ARBA00049298"/>
    </source>
</evidence>
<dbReference type="GO" id="GO:0004602">
    <property type="term" value="F:glutathione peroxidase activity"/>
    <property type="evidence" value="ECO:0007669"/>
    <property type="project" value="TreeGrafter"/>
</dbReference>
<keyword evidence="8" id="KW-0443">Lipid metabolism</keyword>
<keyword evidence="9" id="KW-0496">Mitochondrion</keyword>
<sequence>MGFEVSSDYGYVILVLPATWVIMNFLALNVMKARKKYNVEYPNLYSNNHNFNCVQRAHQNTLENLPFFIMFLLTGGLMFPKLCAASGVLYLISRLVYAHGYYTGDPAKRNYGAFGYAGLITLIVCTVITGLNMLGLV</sequence>
<dbReference type="GO" id="GO:0004364">
    <property type="term" value="F:glutathione transferase activity"/>
    <property type="evidence" value="ECO:0007669"/>
    <property type="project" value="TreeGrafter"/>
</dbReference>
<feature type="transmembrane region" description="Helical" evidence="23">
    <location>
        <begin position="113"/>
        <end position="134"/>
    </location>
</feature>
<evidence type="ECO:0000256" key="23">
    <source>
        <dbReference type="SAM" id="Phobius"/>
    </source>
</evidence>
<dbReference type="Proteomes" id="UP000030746">
    <property type="component" value="Unassembled WGS sequence"/>
</dbReference>
<dbReference type="GO" id="GO:0006629">
    <property type="term" value="P:lipid metabolic process"/>
    <property type="evidence" value="ECO:0007669"/>
    <property type="project" value="UniProtKB-KW"/>
</dbReference>
<dbReference type="Pfam" id="PF01124">
    <property type="entry name" value="MAPEG"/>
    <property type="match status" value="1"/>
</dbReference>
<dbReference type="GO" id="GO:0005741">
    <property type="term" value="C:mitochondrial outer membrane"/>
    <property type="evidence" value="ECO:0007669"/>
    <property type="project" value="UniProtKB-SubCell"/>
</dbReference>
<keyword evidence="4 23" id="KW-0812">Transmembrane</keyword>
<dbReference type="InterPro" id="IPR023352">
    <property type="entry name" value="MAPEG-like_dom_sf"/>
</dbReference>
<keyword evidence="13" id="KW-0449">Lipoprotein</keyword>
<keyword evidence="3" id="KW-0808">Transferase</keyword>
<evidence type="ECO:0000256" key="5">
    <source>
        <dbReference type="ARBA" id="ARBA00022787"/>
    </source>
</evidence>
<feature type="transmembrane region" description="Helical" evidence="23">
    <location>
        <begin position="65"/>
        <end position="93"/>
    </location>
</feature>
<dbReference type="AlphaFoldDB" id="V3ZXM0"/>
<gene>
    <name evidence="24" type="ORF">LOTGIDRAFT_235705</name>
</gene>
<dbReference type="InterPro" id="IPR050997">
    <property type="entry name" value="MAPEG"/>
</dbReference>
<comment type="catalytic activity">
    <reaction evidence="19">
        <text>15-deoxy-Delta(12,14)-prostaglandin J2 + glutathione = 15-deoxy-Delta(12,14)-prostaglandin J2-S-(R)-glutathione</text>
        <dbReference type="Rhea" id="RHEA:75963"/>
        <dbReference type="ChEBI" id="CHEBI:57925"/>
        <dbReference type="ChEBI" id="CHEBI:85236"/>
        <dbReference type="ChEBI" id="CHEBI:194498"/>
    </reaction>
    <physiologicalReaction direction="left-to-right" evidence="19">
        <dbReference type="Rhea" id="RHEA:75964"/>
    </physiologicalReaction>
</comment>
<evidence type="ECO:0000256" key="16">
    <source>
        <dbReference type="ARBA" id="ARBA00039056"/>
    </source>
</evidence>
<keyword evidence="10 23" id="KW-0472">Membrane</keyword>
<dbReference type="EMBL" id="KB203251">
    <property type="protein sequence ID" value="ESO85731.1"/>
    <property type="molecule type" value="Genomic_DNA"/>
</dbReference>
<dbReference type="OMA" id="IAYAHGY"/>
<dbReference type="CTD" id="20249936"/>
<dbReference type="GO" id="GO:0006691">
    <property type="term" value="P:leukotriene metabolic process"/>
    <property type="evidence" value="ECO:0007669"/>
    <property type="project" value="UniProtKB-ARBA"/>
</dbReference>
<evidence type="ECO:0000256" key="19">
    <source>
        <dbReference type="ARBA" id="ARBA00051411"/>
    </source>
</evidence>
<proteinExistence type="inferred from homology"/>
<evidence type="ECO:0000256" key="9">
    <source>
        <dbReference type="ARBA" id="ARBA00023128"/>
    </source>
</evidence>
<evidence type="ECO:0000256" key="17">
    <source>
        <dbReference type="ARBA" id="ARBA00043664"/>
    </source>
</evidence>
<evidence type="ECO:0000256" key="14">
    <source>
        <dbReference type="ARBA" id="ARBA00037884"/>
    </source>
</evidence>
<evidence type="ECO:0000256" key="13">
    <source>
        <dbReference type="ARBA" id="ARBA00023288"/>
    </source>
</evidence>
<evidence type="ECO:0000256" key="3">
    <source>
        <dbReference type="ARBA" id="ARBA00022679"/>
    </source>
</evidence>
<dbReference type="GO" id="GO:0005783">
    <property type="term" value="C:endoplasmic reticulum"/>
    <property type="evidence" value="ECO:0007669"/>
    <property type="project" value="TreeGrafter"/>
</dbReference>
<evidence type="ECO:0000256" key="15">
    <source>
        <dbReference type="ARBA" id="ARBA00037916"/>
    </source>
</evidence>
<comment type="similarity">
    <text evidence="2">Belongs to the MAPEG family.</text>
</comment>